<name>A0A934NKC5_9FLAO</name>
<organism evidence="1 2">
    <name type="scientific">Gelidibacter salicanalis</name>
    <dbReference type="NCBI Taxonomy" id="291193"/>
    <lineage>
        <taxon>Bacteria</taxon>
        <taxon>Pseudomonadati</taxon>
        <taxon>Bacteroidota</taxon>
        <taxon>Flavobacteriia</taxon>
        <taxon>Flavobacteriales</taxon>
        <taxon>Flavobacteriaceae</taxon>
        <taxon>Gelidibacter</taxon>
    </lineage>
</organism>
<evidence type="ECO:0000313" key="2">
    <source>
        <dbReference type="Proteomes" id="UP000662373"/>
    </source>
</evidence>
<evidence type="ECO:0000313" key="1">
    <source>
        <dbReference type="EMBL" id="MBJ7883184.1"/>
    </source>
</evidence>
<dbReference type="EMBL" id="JAEHJZ010000244">
    <property type="protein sequence ID" value="MBJ7883184.1"/>
    <property type="molecule type" value="Genomic_DNA"/>
</dbReference>
<reference evidence="1 2" key="1">
    <citation type="submission" date="2020-09" db="EMBL/GenBank/DDBJ databases">
        <title>Draft genome of Gelidibacter salicanalis PAMC21136.</title>
        <authorList>
            <person name="Park H."/>
        </authorList>
    </citation>
    <scope>NUCLEOTIDE SEQUENCE [LARGE SCALE GENOMIC DNA]</scope>
    <source>
        <strain evidence="1 2">PAMC21136</strain>
    </source>
</reference>
<dbReference type="AlphaFoldDB" id="A0A934NKC5"/>
<gene>
    <name evidence="1" type="ORF">JEM65_21425</name>
</gene>
<dbReference type="RefSeq" id="WP_199603775.1">
    <property type="nucleotide sequence ID" value="NZ_JAEHJZ010000244.1"/>
</dbReference>
<dbReference type="Proteomes" id="UP000662373">
    <property type="component" value="Unassembled WGS sequence"/>
</dbReference>
<proteinExistence type="predicted"/>
<accession>A0A934NKC5</accession>
<feature type="non-terminal residue" evidence="1">
    <location>
        <position position="72"/>
    </location>
</feature>
<dbReference type="InterPro" id="IPR008042">
    <property type="entry name" value="Retrotrans_Pao"/>
</dbReference>
<comment type="caution">
    <text evidence="1">The sequence shown here is derived from an EMBL/GenBank/DDBJ whole genome shotgun (WGS) entry which is preliminary data.</text>
</comment>
<sequence>TVPEDIAVDLRKWRKDIMIAAKITVPRWIRQPKLVNTELIGFSDASINACGAVVYYRTEDEGGNVAIHFVAS</sequence>
<feature type="non-terminal residue" evidence="1">
    <location>
        <position position="1"/>
    </location>
</feature>
<keyword evidence="2" id="KW-1185">Reference proteome</keyword>
<protein>
    <submittedName>
        <fullName evidence="1">Uncharacterized protein</fullName>
    </submittedName>
</protein>
<dbReference type="Pfam" id="PF05380">
    <property type="entry name" value="Peptidase_A17"/>
    <property type="match status" value="1"/>
</dbReference>